<feature type="transmembrane region" description="Helical" evidence="5">
    <location>
        <begin position="228"/>
        <end position="250"/>
    </location>
</feature>
<dbReference type="AlphaFoldDB" id="A0A8H7BSM3"/>
<protein>
    <submittedName>
        <fullName evidence="6">PQ-loop repeat-containing protein 1</fullName>
    </submittedName>
</protein>
<dbReference type="Pfam" id="PF04193">
    <property type="entry name" value="PQ-loop"/>
    <property type="match status" value="1"/>
</dbReference>
<keyword evidence="4 5" id="KW-0472">Membrane</keyword>
<feature type="transmembrane region" description="Helical" evidence="5">
    <location>
        <begin position="142"/>
        <end position="163"/>
    </location>
</feature>
<dbReference type="GO" id="GO:0042147">
    <property type="term" value="P:retrograde transport, endosome to Golgi"/>
    <property type="evidence" value="ECO:0007669"/>
    <property type="project" value="TreeGrafter"/>
</dbReference>
<dbReference type="GO" id="GO:0005829">
    <property type="term" value="C:cytosol"/>
    <property type="evidence" value="ECO:0007669"/>
    <property type="project" value="GOC"/>
</dbReference>
<dbReference type="GO" id="GO:0005802">
    <property type="term" value="C:trans-Golgi network"/>
    <property type="evidence" value="ECO:0007669"/>
    <property type="project" value="TreeGrafter"/>
</dbReference>
<evidence type="ECO:0000256" key="2">
    <source>
        <dbReference type="ARBA" id="ARBA00022692"/>
    </source>
</evidence>
<dbReference type="GO" id="GO:0016020">
    <property type="term" value="C:membrane"/>
    <property type="evidence" value="ECO:0007669"/>
    <property type="project" value="UniProtKB-SubCell"/>
</dbReference>
<dbReference type="InterPro" id="IPR052241">
    <property type="entry name" value="SLC66/Scramblase_ANY1"/>
</dbReference>
<gene>
    <name evidence="6" type="primary">PQLC1</name>
    <name evidence="6" type="ORF">EC973_008410</name>
</gene>
<dbReference type="InterPro" id="IPR006603">
    <property type="entry name" value="PQ-loop_rpt"/>
</dbReference>
<dbReference type="PANTHER" id="PTHR14856:SF9">
    <property type="entry name" value="PQ-LOOP REPEAT-CONTAINING PROTEIN 1"/>
    <property type="match status" value="1"/>
</dbReference>
<evidence type="ECO:0000313" key="7">
    <source>
        <dbReference type="Proteomes" id="UP000605846"/>
    </source>
</evidence>
<dbReference type="OrthoDB" id="292213at2759"/>
<comment type="caution">
    <text evidence="6">The sequence shown here is derived from an EMBL/GenBank/DDBJ whole genome shotgun (WGS) entry which is preliminary data.</text>
</comment>
<evidence type="ECO:0000256" key="5">
    <source>
        <dbReference type="SAM" id="Phobius"/>
    </source>
</evidence>
<dbReference type="FunFam" id="1.20.1280.290:FF:000008">
    <property type="entry name" value="PQ-loop repeat-containing protein 1"/>
    <property type="match status" value="1"/>
</dbReference>
<dbReference type="GO" id="GO:0005768">
    <property type="term" value="C:endosome"/>
    <property type="evidence" value="ECO:0007669"/>
    <property type="project" value="TreeGrafter"/>
</dbReference>
<feature type="transmembrane region" description="Helical" evidence="5">
    <location>
        <begin position="64"/>
        <end position="84"/>
    </location>
</feature>
<feature type="transmembrane region" description="Helical" evidence="5">
    <location>
        <begin position="36"/>
        <end position="57"/>
    </location>
</feature>
<evidence type="ECO:0000256" key="1">
    <source>
        <dbReference type="ARBA" id="ARBA00004141"/>
    </source>
</evidence>
<dbReference type="PANTHER" id="PTHR14856">
    <property type="entry name" value="PQ-LOOP REPEAT-CONTAINING PROTEIN 1-LIKE PROTEIN"/>
    <property type="match status" value="1"/>
</dbReference>
<evidence type="ECO:0000256" key="3">
    <source>
        <dbReference type="ARBA" id="ARBA00022989"/>
    </source>
</evidence>
<dbReference type="GO" id="GO:0045332">
    <property type="term" value="P:phospholipid translocation"/>
    <property type="evidence" value="ECO:0007669"/>
    <property type="project" value="TreeGrafter"/>
</dbReference>
<organism evidence="6 7">
    <name type="scientific">Apophysomyces ossiformis</name>
    <dbReference type="NCBI Taxonomy" id="679940"/>
    <lineage>
        <taxon>Eukaryota</taxon>
        <taxon>Fungi</taxon>
        <taxon>Fungi incertae sedis</taxon>
        <taxon>Mucoromycota</taxon>
        <taxon>Mucoromycotina</taxon>
        <taxon>Mucoromycetes</taxon>
        <taxon>Mucorales</taxon>
        <taxon>Mucorineae</taxon>
        <taxon>Mucoraceae</taxon>
        <taxon>Apophysomyces</taxon>
    </lineage>
</organism>
<dbReference type="SMART" id="SM00679">
    <property type="entry name" value="CTNS"/>
    <property type="match status" value="2"/>
</dbReference>
<dbReference type="EMBL" id="JABAYA010000071">
    <property type="protein sequence ID" value="KAF7726809.1"/>
    <property type="molecule type" value="Genomic_DNA"/>
</dbReference>
<keyword evidence="7" id="KW-1185">Reference proteome</keyword>
<name>A0A8H7BSM3_9FUNG</name>
<dbReference type="Proteomes" id="UP000605846">
    <property type="component" value="Unassembled WGS sequence"/>
</dbReference>
<proteinExistence type="predicted"/>
<keyword evidence="2 5" id="KW-0812">Transmembrane</keyword>
<evidence type="ECO:0000256" key="4">
    <source>
        <dbReference type="ARBA" id="ARBA00023136"/>
    </source>
</evidence>
<evidence type="ECO:0000313" key="6">
    <source>
        <dbReference type="EMBL" id="KAF7726809.1"/>
    </source>
</evidence>
<reference evidence="6" key="1">
    <citation type="submission" date="2020-01" db="EMBL/GenBank/DDBJ databases">
        <title>Genome Sequencing of Three Apophysomyces-Like Fungal Strains Confirms a Novel Fungal Genus in the Mucoromycota with divergent Burkholderia-like Endosymbiotic Bacteria.</title>
        <authorList>
            <person name="Stajich J.E."/>
            <person name="Macias A.M."/>
            <person name="Carter-House D."/>
            <person name="Lovett B."/>
            <person name="Kasson L.R."/>
            <person name="Berry K."/>
            <person name="Grigoriev I."/>
            <person name="Chang Y."/>
            <person name="Spatafora J."/>
            <person name="Kasson M.T."/>
        </authorList>
    </citation>
    <scope>NUCLEOTIDE SEQUENCE</scope>
    <source>
        <strain evidence="6">NRRL A-21654</strain>
    </source>
</reference>
<keyword evidence="3 5" id="KW-1133">Transmembrane helix</keyword>
<comment type="subcellular location">
    <subcellularLocation>
        <location evidence="1">Membrane</location>
        <topology evidence="1">Multi-pass membrane protein</topology>
    </subcellularLocation>
</comment>
<dbReference type="Gene3D" id="1.20.1280.290">
    <property type="match status" value="2"/>
</dbReference>
<sequence length="281" mass="31565">MTDLASLALSAAMVFAPVVGYIDQYFIIRRTQSSAGFNPKTCAILLFANILRIYFWLGKRFDTTLLIQSIAMIVAQLILLHTVVRFRLEDVPGNGVGGPTEYSRLREDEDGEGDEDVLRAKTHTNPSLCQQCYRSFWNWPHYLDYMNCLLTFTTIVGALYLGLHRYTAFIELLGALSLGIESTLPLPQCLYNFARRSTDGFSLLVLGSWFLGDGFKLGYFIYTDAPLQFDICGAIQLTIDTVIVLQFILFSPRVKKWLGIAEPMLVASEADSGQHVYESIP</sequence>
<accession>A0A8H7BSM3</accession>
<feature type="transmembrane region" description="Helical" evidence="5">
    <location>
        <begin position="201"/>
        <end position="222"/>
    </location>
</feature>